<dbReference type="InterPro" id="IPR036425">
    <property type="entry name" value="MoaB/Mog-like_dom_sf"/>
</dbReference>
<dbReference type="CDD" id="cd00885">
    <property type="entry name" value="cinA"/>
    <property type="match status" value="1"/>
</dbReference>
<name>A0A838CQC5_9BACI</name>
<dbReference type="RefSeq" id="WP_181471055.1">
    <property type="nucleotide sequence ID" value="NZ_JACEFG010000001.1"/>
</dbReference>
<dbReference type="SUPFAM" id="SSF53218">
    <property type="entry name" value="Molybdenum cofactor biosynthesis proteins"/>
    <property type="match status" value="1"/>
</dbReference>
<dbReference type="InterPro" id="IPR050101">
    <property type="entry name" value="CinA"/>
</dbReference>
<comment type="similarity">
    <text evidence="1">Belongs to the CinA family.</text>
</comment>
<evidence type="ECO:0000256" key="1">
    <source>
        <dbReference type="HAMAP-Rule" id="MF_00226"/>
    </source>
</evidence>
<sequence>MKTEIIAVGTELLLGQIVNTNAQWISKQLAAVGLPTYHQTVVGDNYNRVYETFRTAHNRSDIIIVTGGLGPTEDDMTRDAAKPIFKQELIQHEPSLKKIEKYYEMNNQTMTENNRKQSLVFENAHVLMNEEGMAPGQIIEVDGRTWVFLPGVPREMKTLMNDHVFEYFKKTFDIKSEIMSEMMWFIGIGESTLEDELSDLIRNQTNPTLAPLAGEGEVGIRLTATGETDDEARQHIESMKATILNRVGSYYYGSDEKTIEETVRDLLKDKQMTIGSAESLTGGLFMERLISLPGASSVCQGSLVAYTPFTKENVIQVPKFIIREFGTISTECAEVMALNAQNLLFANVAISFTGVAGPEPSEGQEPGTVFIGVQIGERKPQVHSFHFDGTRDKIRMRAVKKGYELIYHALK</sequence>
<dbReference type="InterPro" id="IPR041424">
    <property type="entry name" value="CinA_KH"/>
</dbReference>
<dbReference type="InterPro" id="IPR008136">
    <property type="entry name" value="CinA_C"/>
</dbReference>
<dbReference type="AlphaFoldDB" id="A0A838CQC5"/>
<comment type="caution">
    <text evidence="3">The sequence shown here is derived from an EMBL/GenBank/DDBJ whole genome shotgun (WGS) entry which is preliminary data.</text>
</comment>
<dbReference type="NCBIfam" id="TIGR00177">
    <property type="entry name" value="molyb_syn"/>
    <property type="match status" value="1"/>
</dbReference>
<dbReference type="InterPro" id="IPR008135">
    <property type="entry name" value="Competence-induced_CinA"/>
</dbReference>
<dbReference type="HAMAP" id="MF_00226_B">
    <property type="entry name" value="CinA_B"/>
    <property type="match status" value="1"/>
</dbReference>
<evidence type="ECO:0000313" key="4">
    <source>
        <dbReference type="Proteomes" id="UP000571017"/>
    </source>
</evidence>
<protein>
    <recommendedName>
        <fullName evidence="1">Putative competence-damage inducible protein</fullName>
    </recommendedName>
</protein>
<dbReference type="Pfam" id="PF02464">
    <property type="entry name" value="CinA"/>
    <property type="match status" value="1"/>
</dbReference>
<dbReference type="NCBIfam" id="NF001813">
    <property type="entry name" value="PRK00549.1"/>
    <property type="match status" value="1"/>
</dbReference>
<dbReference type="SUPFAM" id="SSF142433">
    <property type="entry name" value="CinA-like"/>
    <property type="match status" value="1"/>
</dbReference>
<keyword evidence="4" id="KW-1185">Reference proteome</keyword>
<organism evidence="3 4">
    <name type="scientific">Halobacillus locisalis</name>
    <dbReference type="NCBI Taxonomy" id="220753"/>
    <lineage>
        <taxon>Bacteria</taxon>
        <taxon>Bacillati</taxon>
        <taxon>Bacillota</taxon>
        <taxon>Bacilli</taxon>
        <taxon>Bacillales</taxon>
        <taxon>Bacillaceae</taxon>
        <taxon>Halobacillus</taxon>
    </lineage>
</organism>
<dbReference type="PANTHER" id="PTHR13939">
    <property type="entry name" value="NICOTINAMIDE-NUCLEOTIDE AMIDOHYDROLASE PNCC"/>
    <property type="match status" value="1"/>
</dbReference>
<dbReference type="PIRSF" id="PIRSF006728">
    <property type="entry name" value="CinA"/>
    <property type="match status" value="1"/>
</dbReference>
<proteinExistence type="inferred from homology"/>
<dbReference type="InterPro" id="IPR036653">
    <property type="entry name" value="CinA-like_C"/>
</dbReference>
<feature type="domain" description="MoaB/Mog" evidence="2">
    <location>
        <begin position="4"/>
        <end position="170"/>
    </location>
</feature>
<dbReference type="EMBL" id="JACEFG010000001">
    <property type="protein sequence ID" value="MBA2174039.1"/>
    <property type="molecule type" value="Genomic_DNA"/>
</dbReference>
<dbReference type="Pfam" id="PF00994">
    <property type="entry name" value="MoCF_biosynth"/>
    <property type="match status" value="1"/>
</dbReference>
<dbReference type="Gene3D" id="3.30.70.2860">
    <property type="match status" value="1"/>
</dbReference>
<dbReference type="NCBIfam" id="TIGR00199">
    <property type="entry name" value="PncC_domain"/>
    <property type="match status" value="1"/>
</dbReference>
<dbReference type="PANTHER" id="PTHR13939:SF0">
    <property type="entry name" value="NMN AMIDOHYDROLASE-LIKE PROTEIN YFAY"/>
    <property type="match status" value="1"/>
</dbReference>
<dbReference type="Pfam" id="PF18146">
    <property type="entry name" value="CinA_KH"/>
    <property type="match status" value="1"/>
</dbReference>
<dbReference type="Gene3D" id="3.90.950.20">
    <property type="entry name" value="CinA-like"/>
    <property type="match status" value="1"/>
</dbReference>
<gene>
    <name evidence="1" type="primary">cinA</name>
    <name evidence="3" type="ORF">H0266_03900</name>
</gene>
<dbReference type="NCBIfam" id="TIGR00200">
    <property type="entry name" value="cinA_nterm"/>
    <property type="match status" value="1"/>
</dbReference>
<dbReference type="SMART" id="SM00852">
    <property type="entry name" value="MoCF_biosynth"/>
    <property type="match status" value="1"/>
</dbReference>
<dbReference type="Gene3D" id="3.40.980.10">
    <property type="entry name" value="MoaB/Mog-like domain"/>
    <property type="match status" value="1"/>
</dbReference>
<dbReference type="Proteomes" id="UP000571017">
    <property type="component" value="Unassembled WGS sequence"/>
</dbReference>
<evidence type="ECO:0000259" key="2">
    <source>
        <dbReference type="SMART" id="SM00852"/>
    </source>
</evidence>
<evidence type="ECO:0000313" key="3">
    <source>
        <dbReference type="EMBL" id="MBA2174039.1"/>
    </source>
</evidence>
<dbReference type="InterPro" id="IPR001453">
    <property type="entry name" value="MoaB/Mog_dom"/>
</dbReference>
<reference evidence="3 4" key="1">
    <citation type="journal article" date="2004" name="Extremophiles">
        <title>Halobacillus locisalis sp. nov., a halophilic bacterium isolated from a marine solar saltern of the Yellow Sea in Korea.</title>
        <authorList>
            <person name="Yoon J.H."/>
            <person name="Kang K.H."/>
            <person name="Oh T.K."/>
            <person name="Park Y.H."/>
        </authorList>
    </citation>
    <scope>NUCLEOTIDE SEQUENCE [LARGE SCALE GENOMIC DNA]</scope>
    <source>
        <strain evidence="3 4">KCTC 3788</strain>
    </source>
</reference>
<accession>A0A838CQC5</accession>